<evidence type="ECO:0000256" key="3">
    <source>
        <dbReference type="ARBA" id="ARBA00022676"/>
    </source>
</evidence>
<comment type="similarity">
    <text evidence="2">Belongs to the glycosyltransferase 2 family.</text>
</comment>
<protein>
    <submittedName>
        <fullName evidence="7">Glycosyltransferase</fullName>
    </submittedName>
</protein>
<evidence type="ECO:0000256" key="4">
    <source>
        <dbReference type="ARBA" id="ARBA00022679"/>
    </source>
</evidence>
<evidence type="ECO:0000313" key="7">
    <source>
        <dbReference type="EMBL" id="GAA4867723.1"/>
    </source>
</evidence>
<dbReference type="Pfam" id="PF19320">
    <property type="entry name" value="GlfT2_domain3"/>
    <property type="match status" value="1"/>
</dbReference>
<evidence type="ECO:0000256" key="1">
    <source>
        <dbReference type="ARBA" id="ARBA00004776"/>
    </source>
</evidence>
<keyword evidence="8" id="KW-1185">Reference proteome</keyword>
<comment type="caution">
    <text evidence="7">The sequence shown here is derived from an EMBL/GenBank/DDBJ whole genome shotgun (WGS) entry which is preliminary data.</text>
</comment>
<dbReference type="Gene3D" id="3.90.550.60">
    <property type="match status" value="1"/>
</dbReference>
<dbReference type="Pfam" id="PF17994">
    <property type="entry name" value="Glft2_N"/>
    <property type="match status" value="1"/>
</dbReference>
<feature type="domain" description="Galactofuranosyltransferase GlfT2 N-terminal" evidence="5">
    <location>
        <begin position="51"/>
        <end position="157"/>
    </location>
</feature>
<dbReference type="Pfam" id="PF13641">
    <property type="entry name" value="Glyco_tranf_2_3"/>
    <property type="match status" value="1"/>
</dbReference>
<dbReference type="InterPro" id="IPR045699">
    <property type="entry name" value="GlfT2_C"/>
</dbReference>
<sequence length="626" mass="67885">MTDVAARTTVRDTTDARGSGRLVVARGLFAGPVPEVPAELYVEVLRGRADRRRDHVRLGADTHVSTNTYFGRLPASYWQRWTTAREVRFEARTHGAGRVLLRASDTNGVPRTLAVHEADGGDLALAAPLDRFLDGGGLWVEVVTDDDELLLHDARWTVAAPATDRGASVVVCTHNRADDCIATLRALTAEPDVVALLDAVVVVDQGTDRIDTRDGFAAVADRLGARFRYLPQPNLGGSGGFTRGLYEVVEHGGRADVDVLFMDDDIRCEPEVVVRLAAFGRCVADPTIVGAQMLNLLHPTQVLAGAEYAVLPDLTNGHVSPGAVGESDVTAFFPDGTKNVQDRRVDAGYTGWWSCLIPAELVRRAGYPLPLFFQWDDVEYCYRARAHGVPTVTLPGAGVWHADFPWKDWDDWHRYFNLRNAMITAALHSPFPVRHITGVLTDLLGRYLVSMNYGLAATLTRAVEDFLAGPAVVDDGGVAAVAAVRGLRAAHGETIAHPATDAPGFAPTDMEIVRSGPEPTRTGLVMAKRAAQQVLGRTPFHAGLVGAGEAHWWHVSLFDRVAVTDAGQGGVRLRRRDPAALRALGRDGARVLWRFAREGGAAAQRWREAAPTLTAPDNWRRLFGTG</sequence>
<dbReference type="SUPFAM" id="SSF53448">
    <property type="entry name" value="Nucleotide-diphospho-sugar transferases"/>
    <property type="match status" value="1"/>
</dbReference>
<evidence type="ECO:0000259" key="6">
    <source>
        <dbReference type="Pfam" id="PF19320"/>
    </source>
</evidence>
<comment type="pathway">
    <text evidence="1">Cell wall biogenesis; cell wall polysaccharide biosynthesis.</text>
</comment>
<dbReference type="PANTHER" id="PTHR43179:SF12">
    <property type="entry name" value="GALACTOFURANOSYLTRANSFERASE GLFT2"/>
    <property type="match status" value="1"/>
</dbReference>
<evidence type="ECO:0000259" key="5">
    <source>
        <dbReference type="Pfam" id="PF17994"/>
    </source>
</evidence>
<dbReference type="PANTHER" id="PTHR43179">
    <property type="entry name" value="RHAMNOSYLTRANSFERASE WBBL"/>
    <property type="match status" value="1"/>
</dbReference>
<dbReference type="EMBL" id="BAABHQ010000003">
    <property type="protein sequence ID" value="GAA4867723.1"/>
    <property type="molecule type" value="Genomic_DNA"/>
</dbReference>
<reference evidence="8" key="1">
    <citation type="journal article" date="2019" name="Int. J. Syst. Evol. Microbiol.">
        <title>The Global Catalogue of Microorganisms (GCM) 10K type strain sequencing project: providing services to taxonomists for standard genome sequencing and annotation.</title>
        <authorList>
            <consortium name="The Broad Institute Genomics Platform"/>
            <consortium name="The Broad Institute Genome Sequencing Center for Infectious Disease"/>
            <person name="Wu L."/>
            <person name="Ma J."/>
        </authorList>
    </citation>
    <scope>NUCLEOTIDE SEQUENCE [LARGE SCALE GENOMIC DNA]</scope>
    <source>
        <strain evidence="8">JCM 17983</strain>
    </source>
</reference>
<evidence type="ECO:0000256" key="2">
    <source>
        <dbReference type="ARBA" id="ARBA00006739"/>
    </source>
</evidence>
<feature type="domain" description="Galactofuranosyltransferase-2 C-terminal" evidence="6">
    <location>
        <begin position="446"/>
        <end position="624"/>
    </location>
</feature>
<organism evidence="7 8">
    <name type="scientific">Actinomycetospora straminea</name>
    <dbReference type="NCBI Taxonomy" id="663607"/>
    <lineage>
        <taxon>Bacteria</taxon>
        <taxon>Bacillati</taxon>
        <taxon>Actinomycetota</taxon>
        <taxon>Actinomycetes</taxon>
        <taxon>Pseudonocardiales</taxon>
        <taxon>Pseudonocardiaceae</taxon>
        <taxon>Actinomycetospora</taxon>
    </lineage>
</organism>
<dbReference type="InterPro" id="IPR029044">
    <property type="entry name" value="Nucleotide-diphossugar_trans"/>
</dbReference>
<proteinExistence type="inferred from homology"/>
<dbReference type="RefSeq" id="WP_274233193.1">
    <property type="nucleotide sequence ID" value="NZ_BAABHQ010000003.1"/>
</dbReference>
<dbReference type="Proteomes" id="UP001500457">
    <property type="component" value="Unassembled WGS sequence"/>
</dbReference>
<accession>A0ABP9E6U2</accession>
<keyword evidence="3" id="KW-0328">Glycosyltransferase</keyword>
<evidence type="ECO:0000313" key="8">
    <source>
        <dbReference type="Proteomes" id="UP001500457"/>
    </source>
</evidence>
<gene>
    <name evidence="7" type="ORF">GCM10023203_15410</name>
</gene>
<dbReference type="InterPro" id="IPR040492">
    <property type="entry name" value="GlfT2_N"/>
</dbReference>
<keyword evidence="4" id="KW-0808">Transferase</keyword>
<name>A0ABP9E6U2_9PSEU</name>